<dbReference type="AlphaFoldDB" id="A0A0A9GMP5"/>
<organism evidence="1">
    <name type="scientific">Arundo donax</name>
    <name type="common">Giant reed</name>
    <name type="synonym">Donax arundinaceus</name>
    <dbReference type="NCBI Taxonomy" id="35708"/>
    <lineage>
        <taxon>Eukaryota</taxon>
        <taxon>Viridiplantae</taxon>
        <taxon>Streptophyta</taxon>
        <taxon>Embryophyta</taxon>
        <taxon>Tracheophyta</taxon>
        <taxon>Spermatophyta</taxon>
        <taxon>Magnoliopsida</taxon>
        <taxon>Liliopsida</taxon>
        <taxon>Poales</taxon>
        <taxon>Poaceae</taxon>
        <taxon>PACMAD clade</taxon>
        <taxon>Arundinoideae</taxon>
        <taxon>Arundineae</taxon>
        <taxon>Arundo</taxon>
    </lineage>
</organism>
<reference evidence="1" key="2">
    <citation type="journal article" date="2015" name="Data Brief">
        <title>Shoot transcriptome of the giant reed, Arundo donax.</title>
        <authorList>
            <person name="Barrero R.A."/>
            <person name="Guerrero F.D."/>
            <person name="Moolhuijzen P."/>
            <person name="Goolsby J.A."/>
            <person name="Tidwell J."/>
            <person name="Bellgard S.E."/>
            <person name="Bellgard M.I."/>
        </authorList>
    </citation>
    <scope>NUCLEOTIDE SEQUENCE</scope>
    <source>
        <tissue evidence="1">Shoot tissue taken approximately 20 cm above the soil surface</tissue>
    </source>
</reference>
<sequence>MYVHHSSAFTCYQNDIVIILCSSIYYYTNCIIILDKYLEDEPFKTHDLLFLFFFELICRHELA</sequence>
<accession>A0A0A9GMP5</accession>
<reference evidence="1" key="1">
    <citation type="submission" date="2014-09" db="EMBL/GenBank/DDBJ databases">
        <authorList>
            <person name="Magalhaes I.L.F."/>
            <person name="Oliveira U."/>
            <person name="Santos F.R."/>
            <person name="Vidigal T.H.D.A."/>
            <person name="Brescovit A.D."/>
            <person name="Santos A.J."/>
        </authorList>
    </citation>
    <scope>NUCLEOTIDE SEQUENCE</scope>
    <source>
        <tissue evidence="1">Shoot tissue taken approximately 20 cm above the soil surface</tissue>
    </source>
</reference>
<name>A0A0A9GMP5_ARUDO</name>
<protein>
    <submittedName>
        <fullName evidence="1">Uncharacterized protein</fullName>
    </submittedName>
</protein>
<evidence type="ECO:0000313" key="1">
    <source>
        <dbReference type="EMBL" id="JAE25752.1"/>
    </source>
</evidence>
<proteinExistence type="predicted"/>
<dbReference type="EMBL" id="GBRH01172144">
    <property type="protein sequence ID" value="JAE25752.1"/>
    <property type="molecule type" value="Transcribed_RNA"/>
</dbReference>